<name>B3SDR4_TRIAD</name>
<feature type="domain" description="SWIRM" evidence="6">
    <location>
        <begin position="78"/>
        <end position="176"/>
    </location>
</feature>
<accession>B3SDR4</accession>
<dbReference type="InterPro" id="IPR050281">
    <property type="entry name" value="Flavin_monoamine_oxidase"/>
</dbReference>
<dbReference type="GO" id="GO:0140682">
    <property type="term" value="F:FAD-dependent H3K4me/H3K4me3 demethylase activity"/>
    <property type="evidence" value="ECO:0000318"/>
    <property type="project" value="GO_Central"/>
</dbReference>
<dbReference type="CTD" id="6759604"/>
<comment type="similarity">
    <text evidence="1 3">Belongs to the flavin monoamine oxidase family.</text>
</comment>
<dbReference type="GO" id="GO:0006355">
    <property type="term" value="P:regulation of DNA-templated transcription"/>
    <property type="evidence" value="ECO:0007669"/>
    <property type="project" value="InterPro"/>
</dbReference>
<keyword evidence="3 4" id="KW-0274">FAD</keyword>
<evidence type="ECO:0000256" key="3">
    <source>
        <dbReference type="PIRNR" id="PIRNR038051"/>
    </source>
</evidence>
<dbReference type="AlphaFoldDB" id="B3SDR4"/>
<keyword evidence="3" id="KW-0156">Chromatin regulator</keyword>
<dbReference type="STRING" id="10228.B3SDR4"/>
<dbReference type="Gene3D" id="3.50.50.60">
    <property type="entry name" value="FAD/NAD(P)-binding domain"/>
    <property type="match status" value="2"/>
</dbReference>
<feature type="binding site" evidence="4">
    <location>
        <position position="212"/>
    </location>
    <ligand>
        <name>FAD</name>
        <dbReference type="ChEBI" id="CHEBI:57692"/>
    </ligand>
</feature>
<dbReference type="Gene3D" id="3.90.660.10">
    <property type="match status" value="1"/>
</dbReference>
<comment type="cofactor">
    <cofactor evidence="3 4">
        <name>FAD</name>
        <dbReference type="ChEBI" id="CHEBI:57692"/>
    </cofactor>
</comment>
<comment type="subcellular location">
    <subcellularLocation>
        <location evidence="3">Nucleus</location>
    </subcellularLocation>
</comment>
<dbReference type="InterPro" id="IPR007526">
    <property type="entry name" value="SWIRM"/>
</dbReference>
<dbReference type="Pfam" id="PF04433">
    <property type="entry name" value="SWIRM"/>
    <property type="match status" value="1"/>
</dbReference>
<dbReference type="OMA" id="SSRGEMF"/>
<feature type="binding site" evidence="4">
    <location>
        <begin position="234"/>
        <end position="235"/>
    </location>
    <ligand>
        <name>FAD</name>
        <dbReference type="ChEBI" id="CHEBI:57692"/>
    </ligand>
</feature>
<dbReference type="GeneID" id="6759604"/>
<dbReference type="SUPFAM" id="SSF46689">
    <property type="entry name" value="Homeodomain-like"/>
    <property type="match status" value="1"/>
</dbReference>
<reference evidence="7 8" key="1">
    <citation type="journal article" date="2008" name="Nature">
        <title>The Trichoplax genome and the nature of placozoans.</title>
        <authorList>
            <person name="Srivastava M."/>
            <person name="Begovic E."/>
            <person name="Chapman J."/>
            <person name="Putnam N.H."/>
            <person name="Hellsten U."/>
            <person name="Kawashima T."/>
            <person name="Kuo A."/>
            <person name="Mitros T."/>
            <person name="Salamov A."/>
            <person name="Carpenter M.L."/>
            <person name="Signorovitch A.Y."/>
            <person name="Moreno M.A."/>
            <person name="Kamm K."/>
            <person name="Grimwood J."/>
            <person name="Schmutz J."/>
            <person name="Shapiro H."/>
            <person name="Grigoriev I.V."/>
            <person name="Buss L.W."/>
            <person name="Schierwater B."/>
            <person name="Dellaporta S.L."/>
            <person name="Rokhsar D.S."/>
        </authorList>
    </citation>
    <scope>NUCLEOTIDE SEQUENCE [LARGE SCALE GENOMIC DNA]</scope>
    <source>
        <strain evidence="7 8">Grell-BS-1999</strain>
    </source>
</reference>
<dbReference type="FunFam" id="3.50.50.60:FF:000582">
    <property type="entry name" value="Probable lysine-specific histone demethylase 1"/>
    <property type="match status" value="1"/>
</dbReference>
<dbReference type="PROSITE" id="PS50934">
    <property type="entry name" value="SWIRM"/>
    <property type="match status" value="1"/>
</dbReference>
<keyword evidence="8" id="KW-1185">Reference proteome</keyword>
<comment type="function">
    <text evidence="3">Histone demethylase that specifically demethylates 'Lys-4' of histone H3, a specific tag for epigenetic transcriptional activation, thereby acting as a corepressor. Acts by oxidizing the substrate by FAD to generate the corresponding imine that is subsequently hydrolyzed. Demethylates both mono- and di-methylated 'Lys-4' of histone H3.</text>
</comment>
<dbReference type="PhylomeDB" id="B3SDR4"/>
<evidence type="ECO:0000313" key="8">
    <source>
        <dbReference type="Proteomes" id="UP000009022"/>
    </source>
</evidence>
<dbReference type="PANTHER" id="PTHR10742:SF386">
    <property type="entry name" value="LYSINE-SPECIFIC HISTONE DEMETHYLASE 1A"/>
    <property type="match status" value="1"/>
</dbReference>
<dbReference type="eggNOG" id="KOG0029">
    <property type="taxonomic scope" value="Eukaryota"/>
</dbReference>
<dbReference type="PIRSF" id="PIRSF038051">
    <property type="entry name" value="Histone_Lys-demethylase"/>
    <property type="match status" value="1"/>
</dbReference>
<dbReference type="EMBL" id="DS985285">
    <property type="protein sequence ID" value="EDV19131.1"/>
    <property type="molecule type" value="Genomic_DNA"/>
</dbReference>
<dbReference type="FunFam" id="1.10.287.80:FF:000002">
    <property type="entry name" value="Lysine-specific histone demethylase 1A"/>
    <property type="match status" value="1"/>
</dbReference>
<dbReference type="Proteomes" id="UP000009022">
    <property type="component" value="Unassembled WGS sequence"/>
</dbReference>
<dbReference type="InterPro" id="IPR009057">
    <property type="entry name" value="Homeodomain-like_sf"/>
</dbReference>
<dbReference type="RefSeq" id="XP_002118392.1">
    <property type="nucleotide sequence ID" value="XM_002118356.1"/>
</dbReference>
<dbReference type="FunFam" id="1.10.10.10:FF:000064">
    <property type="entry name" value="Lysine-specific histone demethylase 1A"/>
    <property type="match status" value="1"/>
</dbReference>
<evidence type="ECO:0000256" key="1">
    <source>
        <dbReference type="ARBA" id="ARBA00005995"/>
    </source>
</evidence>
<dbReference type="SUPFAM" id="SSF51905">
    <property type="entry name" value="FAD/NAD(P)-binding domain"/>
    <property type="match status" value="1"/>
</dbReference>
<dbReference type="GO" id="GO:0000785">
    <property type="term" value="C:chromatin"/>
    <property type="evidence" value="ECO:0000318"/>
    <property type="project" value="GO_Central"/>
</dbReference>
<evidence type="ECO:0000259" key="6">
    <source>
        <dbReference type="PROSITE" id="PS50934"/>
    </source>
</evidence>
<dbReference type="GO" id="GO:0040029">
    <property type="term" value="P:epigenetic regulation of gene expression"/>
    <property type="evidence" value="ECO:0000318"/>
    <property type="project" value="GO_Central"/>
</dbReference>
<evidence type="ECO:0000256" key="5">
    <source>
        <dbReference type="SAM" id="MobiDB-lite"/>
    </source>
</evidence>
<dbReference type="InParanoid" id="B3SDR4"/>
<dbReference type="PANTHER" id="PTHR10742">
    <property type="entry name" value="FLAVIN MONOAMINE OXIDASE"/>
    <property type="match status" value="1"/>
</dbReference>
<keyword evidence="3" id="KW-0678">Repressor</keyword>
<dbReference type="OrthoDB" id="9982100at2759"/>
<keyword evidence="2 3" id="KW-0560">Oxidoreductase</keyword>
<dbReference type="Gene3D" id="1.10.287.80">
    <property type="entry name" value="ATP synthase, gamma subunit, helix hairpin domain"/>
    <property type="match status" value="1"/>
</dbReference>
<feature type="binding site" evidence="4">
    <location>
        <position position="218"/>
    </location>
    <ligand>
        <name>FAD</name>
        <dbReference type="ChEBI" id="CHEBI:57692"/>
    </ligand>
</feature>
<evidence type="ECO:0000256" key="4">
    <source>
        <dbReference type="PIRSR" id="PIRSR038051-1"/>
    </source>
</evidence>
<organism evidence="7 8">
    <name type="scientific">Trichoplax adhaerens</name>
    <name type="common">Trichoplax reptans</name>
    <dbReference type="NCBI Taxonomy" id="10228"/>
    <lineage>
        <taxon>Eukaryota</taxon>
        <taxon>Metazoa</taxon>
        <taxon>Placozoa</taxon>
        <taxon>Uniplacotomia</taxon>
        <taxon>Trichoplacea</taxon>
        <taxon>Trichoplacidae</taxon>
        <taxon>Trichoplax</taxon>
    </lineage>
</organism>
<dbReference type="SUPFAM" id="SSF54373">
    <property type="entry name" value="FAD-linked reductases, C-terminal domain"/>
    <property type="match status" value="1"/>
</dbReference>
<evidence type="ECO:0000256" key="2">
    <source>
        <dbReference type="ARBA" id="ARBA00023002"/>
    </source>
</evidence>
<sequence>MNGSKQSVPENKWLSPGARNSDEEDVITRRQSQRKRPKVEYREMDEKLAQLTEDELSPEFSDASINEDDQYGEIPEGMEGAAFRSRLPHDQITPQEMNCFPDIAQNNSLKSTFLYIRNRLLELWLNNPKVELTIEAAIPQFQAPYNNNRHLITRLHGYLTRYGLINFGIYRLLKRPTSTKTTVLIVGAGASGLIAARQLQSFGIDVIVIEGRNRVGGRINTFSKGSWVADLGAMVITGLGGNPIDILSKQISMELSRIKQDCPLYETSGKMSYSSLVPKDKDNMVETEFNRLLEATSYMSHQIDFNSVDDKPISLGEALELMIKLRERQVKEDLIQHYKRINELQDQCLAVKRQLITVQTDIVQIHREHVGVDAKKQPSSIDNEFQARSKARELVSLFKEHDSLLSKQQEIQQKLSLLESNPPSDVYLSPRDCQILNWHFANLEFANACPLKRLSLKYWDQDDDFEFSGAHLIVKNGYSCVPEALADGLNIKLNTTVRNINYNERGVEIITQSNYESGGSDNTTTKFCGDAVLMTVPLGIYKYNPSLIQFNPPLPEWKTNGIKRLGYGNLNKVVLCFESIFWNSKSNLFGHVNSCTSDRGELFLFWSTKRSPVLIALIAGEAAEAIENISDDTIVARTVAILKGIFGANNVPQPKETCISRWFSDPFSKGSYSYVGVHASGADYDIMASPVSPNASTTANRTPLGTVEKGPNQPRVFFAGEHTCRNYPATVHGAILSGLREAGRITDQFIGQPYAPEDSNV</sequence>
<dbReference type="Gene3D" id="1.10.10.10">
    <property type="entry name" value="Winged helix-like DNA-binding domain superfamily/Winged helix DNA-binding domain"/>
    <property type="match status" value="1"/>
</dbReference>
<feature type="binding site" evidence="4">
    <location>
        <position position="721"/>
    </location>
    <ligand>
        <name>FAD</name>
        <dbReference type="ChEBI" id="CHEBI:57692"/>
    </ligand>
</feature>
<dbReference type="KEGG" id="tad:TRIADDRAFT_34137"/>
<dbReference type="GO" id="GO:0050660">
    <property type="term" value="F:flavin adenine dinucleotide binding"/>
    <property type="evidence" value="ECO:0000318"/>
    <property type="project" value="GO_Central"/>
</dbReference>
<dbReference type="HOGENOM" id="CLU_004498_5_1_1"/>
<keyword evidence="3" id="KW-0285">Flavoprotein</keyword>
<feature type="binding site" evidence="4">
    <location>
        <begin position="730"/>
        <end position="731"/>
    </location>
    <ligand>
        <name>FAD</name>
        <dbReference type="ChEBI" id="CHEBI:57692"/>
    </ligand>
</feature>
<feature type="region of interest" description="Disordered" evidence="5">
    <location>
        <begin position="1"/>
        <end position="65"/>
    </location>
</feature>
<keyword evidence="3" id="KW-0804">Transcription</keyword>
<keyword evidence="3" id="KW-0539">Nucleus</keyword>
<dbReference type="EC" id="1.14.99.66" evidence="3"/>
<dbReference type="InterPro" id="IPR036188">
    <property type="entry name" value="FAD/NAD-bd_sf"/>
</dbReference>
<gene>
    <name evidence="7" type="ORF">TRIADDRAFT_34137</name>
</gene>
<comment type="catalytic activity">
    <reaction evidence="3">
        <text>N(6),N(6)-dimethyl-L-lysyl(4)-[histone H3] + 2 A + 2 H2O = L-lysyl(4)-[histone H3] + 2 formaldehyde + 2 AH2</text>
        <dbReference type="Rhea" id="RHEA:60244"/>
        <dbReference type="Rhea" id="RHEA-COMP:15540"/>
        <dbReference type="Rhea" id="RHEA-COMP:15547"/>
        <dbReference type="ChEBI" id="CHEBI:13193"/>
        <dbReference type="ChEBI" id="CHEBI:15377"/>
        <dbReference type="ChEBI" id="CHEBI:16842"/>
        <dbReference type="ChEBI" id="CHEBI:17499"/>
        <dbReference type="ChEBI" id="CHEBI:29969"/>
        <dbReference type="ChEBI" id="CHEBI:61976"/>
        <dbReference type="EC" id="1.14.99.66"/>
    </reaction>
</comment>
<proteinExistence type="inferred from homology"/>
<dbReference type="InterPro" id="IPR017366">
    <property type="entry name" value="Hist_Lys-spec_deMease"/>
</dbReference>
<feature type="compositionally biased region" description="Basic and acidic residues" evidence="5">
    <location>
        <begin position="38"/>
        <end position="48"/>
    </location>
</feature>
<dbReference type="GO" id="GO:0003682">
    <property type="term" value="F:chromatin binding"/>
    <property type="evidence" value="ECO:0000318"/>
    <property type="project" value="GO_Central"/>
</dbReference>
<evidence type="ECO:0000313" key="7">
    <source>
        <dbReference type="EMBL" id="EDV19131.1"/>
    </source>
</evidence>
<keyword evidence="3" id="KW-0805">Transcription regulation</keyword>
<dbReference type="Pfam" id="PF01593">
    <property type="entry name" value="Amino_oxidase"/>
    <property type="match status" value="1"/>
</dbReference>
<protein>
    <recommendedName>
        <fullName evidence="3">Lysine-specific histone demethylase</fullName>
        <ecNumber evidence="3">1.14.99.66</ecNumber>
    </recommendedName>
</protein>
<dbReference type="InterPro" id="IPR002937">
    <property type="entry name" value="Amino_oxidase"/>
</dbReference>
<dbReference type="GO" id="GO:0005634">
    <property type="term" value="C:nucleus"/>
    <property type="evidence" value="ECO:0000318"/>
    <property type="project" value="GO_Central"/>
</dbReference>
<dbReference type="InterPro" id="IPR036388">
    <property type="entry name" value="WH-like_DNA-bd_sf"/>
</dbReference>